<reference evidence="2" key="1">
    <citation type="submission" date="2016-10" db="EMBL/GenBank/DDBJ databases">
        <authorList>
            <person name="Varghese N."/>
            <person name="Submissions S."/>
        </authorList>
    </citation>
    <scope>NUCLEOTIDE SEQUENCE [LARGE SCALE GENOMIC DNA]</scope>
    <source>
        <strain evidence="2">DSM 19181</strain>
    </source>
</reference>
<evidence type="ECO:0000313" key="2">
    <source>
        <dbReference type="Proteomes" id="UP000199433"/>
    </source>
</evidence>
<organism evidence="1 2">
    <name type="scientific">Alkalibacterium thalassium</name>
    <dbReference type="NCBI Taxonomy" id="426701"/>
    <lineage>
        <taxon>Bacteria</taxon>
        <taxon>Bacillati</taxon>
        <taxon>Bacillota</taxon>
        <taxon>Bacilli</taxon>
        <taxon>Lactobacillales</taxon>
        <taxon>Carnobacteriaceae</taxon>
        <taxon>Alkalibacterium</taxon>
    </lineage>
</organism>
<proteinExistence type="predicted"/>
<sequence>MTYNNKSYHFYRCADERFVTGHSYFDHTNGIAGFDTLQSRRGYIGHLTVDELNKELNRQKHLMNASGINGHKARAGNVTRSYSSRY</sequence>
<dbReference type="Proteomes" id="UP000199433">
    <property type="component" value="Unassembled WGS sequence"/>
</dbReference>
<gene>
    <name evidence="1" type="ORF">SAMN04488098_100270</name>
</gene>
<name>A0A1G8VR25_9LACT</name>
<dbReference type="EMBL" id="FNFK01000002">
    <property type="protein sequence ID" value="SDJ68538.1"/>
    <property type="molecule type" value="Genomic_DNA"/>
</dbReference>
<evidence type="ECO:0000313" key="1">
    <source>
        <dbReference type="EMBL" id="SDJ68538.1"/>
    </source>
</evidence>
<protein>
    <submittedName>
        <fullName evidence="1">Uncharacterized protein</fullName>
    </submittedName>
</protein>
<keyword evidence="2" id="KW-1185">Reference proteome</keyword>
<dbReference type="RefSeq" id="WP_091264375.1">
    <property type="nucleotide sequence ID" value="NZ_FNFK01000002.1"/>
</dbReference>
<dbReference type="AlphaFoldDB" id="A0A1G8VR25"/>
<accession>A0A1G8VR25</accession>
<dbReference type="STRING" id="426701.SAMN04488098_100270"/>